<feature type="compositionally biased region" description="Polar residues" evidence="10">
    <location>
        <begin position="134"/>
        <end position="152"/>
    </location>
</feature>
<evidence type="ECO:0000256" key="8">
    <source>
        <dbReference type="ARBA" id="ARBA00022932"/>
    </source>
</evidence>
<feature type="region of interest" description="Disordered" evidence="10">
    <location>
        <begin position="122"/>
        <end position="158"/>
    </location>
</feature>
<proteinExistence type="predicted"/>
<dbReference type="Pfam" id="PF25597">
    <property type="entry name" value="SH3_retrovirus"/>
    <property type="match status" value="1"/>
</dbReference>
<keyword evidence="1" id="KW-0540">Nuclease</keyword>
<keyword evidence="4" id="KW-0378">Hydrolase</keyword>
<dbReference type="EMBL" id="BQNB010015237">
    <property type="protein sequence ID" value="GJT37617.1"/>
    <property type="molecule type" value="Genomic_DNA"/>
</dbReference>
<comment type="caution">
    <text evidence="12">The sequence shown here is derived from an EMBL/GenBank/DDBJ whole genome shotgun (WGS) entry which is preliminary data.</text>
</comment>
<evidence type="ECO:0000313" key="13">
    <source>
        <dbReference type="Proteomes" id="UP001151760"/>
    </source>
</evidence>
<keyword evidence="7" id="KW-0695">RNA-directed DNA polymerase</keyword>
<accession>A0ABQ5DF67</accession>
<evidence type="ECO:0000256" key="7">
    <source>
        <dbReference type="ARBA" id="ARBA00022918"/>
    </source>
</evidence>
<dbReference type="PANTHER" id="PTHR42648">
    <property type="entry name" value="TRANSPOSASE, PUTATIVE-RELATED"/>
    <property type="match status" value="1"/>
</dbReference>
<keyword evidence="2" id="KW-0479">Metal-binding</keyword>
<keyword evidence="8" id="KW-0548">Nucleotidyltransferase</keyword>
<reference evidence="12" key="1">
    <citation type="journal article" date="2022" name="Int. J. Mol. Sci.">
        <title>Draft Genome of Tanacetum Coccineum: Genomic Comparison of Closely Related Tanacetum-Family Plants.</title>
        <authorList>
            <person name="Yamashiro T."/>
            <person name="Shiraishi A."/>
            <person name="Nakayama K."/>
            <person name="Satake H."/>
        </authorList>
    </citation>
    <scope>NUCLEOTIDE SEQUENCE</scope>
</reference>
<organism evidence="12 13">
    <name type="scientific">Tanacetum coccineum</name>
    <dbReference type="NCBI Taxonomy" id="301880"/>
    <lineage>
        <taxon>Eukaryota</taxon>
        <taxon>Viridiplantae</taxon>
        <taxon>Streptophyta</taxon>
        <taxon>Embryophyta</taxon>
        <taxon>Tracheophyta</taxon>
        <taxon>Spermatophyta</taxon>
        <taxon>Magnoliopsida</taxon>
        <taxon>eudicotyledons</taxon>
        <taxon>Gunneridae</taxon>
        <taxon>Pentapetalae</taxon>
        <taxon>asterids</taxon>
        <taxon>campanulids</taxon>
        <taxon>Asterales</taxon>
        <taxon>Asteraceae</taxon>
        <taxon>Asteroideae</taxon>
        <taxon>Anthemideae</taxon>
        <taxon>Anthemidinae</taxon>
        <taxon>Tanacetum</taxon>
    </lineage>
</organism>
<protein>
    <submittedName>
        <fullName evidence="12">Retrovirus-related pol polyprotein from transposon TNT 1-94</fullName>
    </submittedName>
</protein>
<evidence type="ECO:0000256" key="6">
    <source>
        <dbReference type="ARBA" id="ARBA00022908"/>
    </source>
</evidence>
<evidence type="ECO:0000256" key="2">
    <source>
        <dbReference type="ARBA" id="ARBA00022723"/>
    </source>
</evidence>
<evidence type="ECO:0000256" key="1">
    <source>
        <dbReference type="ARBA" id="ARBA00022722"/>
    </source>
</evidence>
<keyword evidence="3" id="KW-0255">Endonuclease</keyword>
<feature type="domain" description="Retroviral polymerase SH3-like" evidence="11">
    <location>
        <begin position="48"/>
        <end position="109"/>
    </location>
</feature>
<sequence>MPKEFWAEAIDCAVYLLNWYPSKSLDNKTPQRNGMKPIVSHPRIFMSITYLHMPNQRRSKVADRSEKHVFVGYDKQSKGYKLYNSVTRKVVVGRDVEFNEEGSWDWSIEENGRYDFLPMTDEEETCESGEEVQQPKSITPTPNLDSPLSSSEGEPKTRRMQELYERQAMEEEINSIEKNNTWYLTTLLKVQKAIGDKWVYKAKKNAKGELEKYKARLVAKALGWHLEEIHMTWDNLEKKRTRLRLYTMYLEEFVIDDRLSEVVLGKPFMQASKLTYDESLGLIRFAHRDDEVMFRMPQRTKELDLVSPLEKDKFEEFFVESLKVRKKRFKHVLEKRKGYYKACLNLGRTYKRDRETIEKLKTSHVSTINLRSKMTSSLATRLINKEKRFLGGDVRVVGLLQEVLQSPRQCT</sequence>
<dbReference type="InterPro" id="IPR057670">
    <property type="entry name" value="SH3_retrovirus"/>
</dbReference>
<evidence type="ECO:0000256" key="10">
    <source>
        <dbReference type="SAM" id="MobiDB-lite"/>
    </source>
</evidence>
<keyword evidence="6" id="KW-0229">DNA integration</keyword>
<keyword evidence="5" id="KW-0460">Magnesium</keyword>
<name>A0ABQ5DF67_9ASTR</name>
<evidence type="ECO:0000313" key="12">
    <source>
        <dbReference type="EMBL" id="GJT37617.1"/>
    </source>
</evidence>
<gene>
    <name evidence="12" type="ORF">Tco_0937482</name>
</gene>
<evidence type="ECO:0000256" key="9">
    <source>
        <dbReference type="ARBA" id="ARBA00023172"/>
    </source>
</evidence>
<dbReference type="PANTHER" id="PTHR42648:SF11">
    <property type="entry name" value="TRANSPOSON TY4-P GAG-POL POLYPROTEIN"/>
    <property type="match status" value="1"/>
</dbReference>
<evidence type="ECO:0000256" key="4">
    <source>
        <dbReference type="ARBA" id="ARBA00022801"/>
    </source>
</evidence>
<evidence type="ECO:0000256" key="3">
    <source>
        <dbReference type="ARBA" id="ARBA00022759"/>
    </source>
</evidence>
<keyword evidence="8" id="KW-0808">Transferase</keyword>
<dbReference type="InterPro" id="IPR039537">
    <property type="entry name" value="Retrotran_Ty1/copia-like"/>
</dbReference>
<reference evidence="12" key="2">
    <citation type="submission" date="2022-01" db="EMBL/GenBank/DDBJ databases">
        <authorList>
            <person name="Yamashiro T."/>
            <person name="Shiraishi A."/>
            <person name="Satake H."/>
            <person name="Nakayama K."/>
        </authorList>
    </citation>
    <scope>NUCLEOTIDE SEQUENCE</scope>
</reference>
<keyword evidence="9" id="KW-0233">DNA recombination</keyword>
<dbReference type="Proteomes" id="UP001151760">
    <property type="component" value="Unassembled WGS sequence"/>
</dbReference>
<keyword evidence="8" id="KW-0239">DNA-directed DNA polymerase</keyword>
<evidence type="ECO:0000256" key="5">
    <source>
        <dbReference type="ARBA" id="ARBA00022842"/>
    </source>
</evidence>
<evidence type="ECO:0000259" key="11">
    <source>
        <dbReference type="Pfam" id="PF25597"/>
    </source>
</evidence>
<keyword evidence="13" id="KW-1185">Reference proteome</keyword>